<dbReference type="PROSITE" id="PS50885">
    <property type="entry name" value="HAMP"/>
    <property type="match status" value="1"/>
</dbReference>
<dbReference type="GO" id="GO:0004888">
    <property type="term" value="F:transmembrane signaling receptor activity"/>
    <property type="evidence" value="ECO:0007669"/>
    <property type="project" value="TreeGrafter"/>
</dbReference>
<comment type="similarity">
    <text evidence="7">Belongs to the methyl-accepting chemotaxis (MCP) protein family.</text>
</comment>
<keyword evidence="3" id="KW-0145">Chemotaxis</keyword>
<dbReference type="InterPro" id="IPR004089">
    <property type="entry name" value="MCPsignal_dom"/>
</dbReference>
<feature type="transmembrane region" description="Helical" evidence="9">
    <location>
        <begin position="20"/>
        <end position="41"/>
    </location>
</feature>
<evidence type="ECO:0000256" key="8">
    <source>
        <dbReference type="PROSITE-ProRule" id="PRU00284"/>
    </source>
</evidence>
<keyword evidence="4 9" id="KW-0812">Transmembrane</keyword>
<dbReference type="InterPro" id="IPR051310">
    <property type="entry name" value="MCP_chemotaxis"/>
</dbReference>
<dbReference type="CDD" id="cd18773">
    <property type="entry name" value="PDC1_HK_sensor"/>
    <property type="match status" value="1"/>
</dbReference>
<dbReference type="Gene3D" id="3.30.450.20">
    <property type="entry name" value="PAS domain"/>
    <property type="match status" value="1"/>
</dbReference>
<dbReference type="PANTHER" id="PTHR43531:SF11">
    <property type="entry name" value="METHYL-ACCEPTING CHEMOTAXIS PROTEIN 3"/>
    <property type="match status" value="1"/>
</dbReference>
<dbReference type="Pfam" id="PF02743">
    <property type="entry name" value="dCache_1"/>
    <property type="match status" value="1"/>
</dbReference>
<keyword evidence="8" id="KW-0807">Transducer</keyword>
<dbReference type="InterPro" id="IPR033479">
    <property type="entry name" value="dCache_1"/>
</dbReference>
<gene>
    <name evidence="12" type="ORF">HMPREF9194_01719</name>
</gene>
<dbReference type="AlphaFoldDB" id="S3JZE3"/>
<dbReference type="SMART" id="SM00304">
    <property type="entry name" value="HAMP"/>
    <property type="match status" value="1"/>
</dbReference>
<dbReference type="InterPro" id="IPR003660">
    <property type="entry name" value="HAMP_dom"/>
</dbReference>
<dbReference type="Gene3D" id="6.10.340.10">
    <property type="match status" value="1"/>
</dbReference>
<reference evidence="12 13" key="1">
    <citation type="submission" date="2013-04" db="EMBL/GenBank/DDBJ databases">
        <title>The Genome Sequence of Treponema maltophilum ATCC 51939.</title>
        <authorList>
            <consortium name="The Broad Institute Genomics Platform"/>
            <person name="Earl A."/>
            <person name="Ward D."/>
            <person name="Feldgarden M."/>
            <person name="Gevers D."/>
            <person name="Leonetti C."/>
            <person name="Blanton J.M."/>
            <person name="Dewhirst F.E."/>
            <person name="Izard J."/>
            <person name="Walker B."/>
            <person name="Young S."/>
            <person name="Zeng Q."/>
            <person name="Gargeya S."/>
            <person name="Fitzgerald M."/>
            <person name="Haas B."/>
            <person name="Abouelleil A."/>
            <person name="Allen A.W."/>
            <person name="Alvarado L."/>
            <person name="Arachchi H.M."/>
            <person name="Berlin A.M."/>
            <person name="Chapman S.B."/>
            <person name="Gainer-Dewar J."/>
            <person name="Goldberg J."/>
            <person name="Griggs A."/>
            <person name="Gujja S."/>
            <person name="Hansen M."/>
            <person name="Howarth C."/>
            <person name="Imamovic A."/>
            <person name="Ireland A."/>
            <person name="Larimer J."/>
            <person name="McCowan C."/>
            <person name="Murphy C."/>
            <person name="Pearson M."/>
            <person name="Poon T.W."/>
            <person name="Priest M."/>
            <person name="Roberts A."/>
            <person name="Saif S."/>
            <person name="Shea T."/>
            <person name="Sisk P."/>
            <person name="Sykes S."/>
            <person name="Wortman J."/>
            <person name="Nusbaum C."/>
            <person name="Birren B."/>
        </authorList>
    </citation>
    <scope>NUCLEOTIDE SEQUENCE [LARGE SCALE GENOMIC DNA]</scope>
    <source>
        <strain evidence="12 13">ATCC 51939</strain>
    </source>
</reference>
<evidence type="ECO:0000256" key="9">
    <source>
        <dbReference type="SAM" id="Phobius"/>
    </source>
</evidence>
<evidence type="ECO:0000256" key="5">
    <source>
        <dbReference type="ARBA" id="ARBA00022989"/>
    </source>
</evidence>
<proteinExistence type="inferred from homology"/>
<feature type="transmembrane region" description="Helical" evidence="9">
    <location>
        <begin position="311"/>
        <end position="329"/>
    </location>
</feature>
<evidence type="ECO:0000256" key="4">
    <source>
        <dbReference type="ARBA" id="ARBA00022692"/>
    </source>
</evidence>
<comment type="subcellular location">
    <subcellularLocation>
        <location evidence="1">Cell membrane</location>
        <topology evidence="1">Multi-pass membrane protein</topology>
    </subcellularLocation>
</comment>
<dbReference type="Proteomes" id="UP000014541">
    <property type="component" value="Unassembled WGS sequence"/>
</dbReference>
<dbReference type="PROSITE" id="PS50111">
    <property type="entry name" value="CHEMOTAXIS_TRANSDUC_2"/>
    <property type="match status" value="1"/>
</dbReference>
<dbReference type="PATRIC" id="fig|1125699.3.peg.1735"/>
<dbReference type="EMBL" id="ATFF01000006">
    <property type="protein sequence ID" value="EPF31373.1"/>
    <property type="molecule type" value="Genomic_DNA"/>
</dbReference>
<feature type="domain" description="Methyl-accepting transducer" evidence="10">
    <location>
        <begin position="430"/>
        <end position="694"/>
    </location>
</feature>
<evidence type="ECO:0000256" key="1">
    <source>
        <dbReference type="ARBA" id="ARBA00004651"/>
    </source>
</evidence>
<dbReference type="SUPFAM" id="SSF103190">
    <property type="entry name" value="Sensory domain-like"/>
    <property type="match status" value="1"/>
</dbReference>
<keyword evidence="13" id="KW-1185">Reference proteome</keyword>
<dbReference type="HOGENOM" id="CLU_000445_107_19_12"/>
<dbReference type="PANTHER" id="PTHR43531">
    <property type="entry name" value="PROTEIN ICFG"/>
    <property type="match status" value="1"/>
</dbReference>
<keyword evidence="5 9" id="KW-1133">Transmembrane helix</keyword>
<evidence type="ECO:0000313" key="13">
    <source>
        <dbReference type="Proteomes" id="UP000014541"/>
    </source>
</evidence>
<dbReference type="GO" id="GO:0006935">
    <property type="term" value="P:chemotaxis"/>
    <property type="evidence" value="ECO:0007669"/>
    <property type="project" value="UniProtKB-KW"/>
</dbReference>
<dbReference type="SUPFAM" id="SSF58104">
    <property type="entry name" value="Methyl-accepting chemotaxis protein (MCP) signaling domain"/>
    <property type="match status" value="2"/>
</dbReference>
<evidence type="ECO:0000256" key="3">
    <source>
        <dbReference type="ARBA" id="ARBA00022500"/>
    </source>
</evidence>
<dbReference type="CDD" id="cd06225">
    <property type="entry name" value="HAMP"/>
    <property type="match status" value="1"/>
</dbReference>
<comment type="caution">
    <text evidence="12">The sequence shown here is derived from an EMBL/GenBank/DDBJ whole genome shotgun (WGS) entry which is preliminary data.</text>
</comment>
<evidence type="ECO:0000256" key="6">
    <source>
        <dbReference type="ARBA" id="ARBA00023136"/>
    </source>
</evidence>
<evidence type="ECO:0000259" key="11">
    <source>
        <dbReference type="PROSITE" id="PS50885"/>
    </source>
</evidence>
<name>S3JZE3_TREMA</name>
<keyword evidence="6 9" id="KW-0472">Membrane</keyword>
<dbReference type="InterPro" id="IPR029151">
    <property type="entry name" value="Sensor-like_sf"/>
</dbReference>
<dbReference type="GO" id="GO:0007165">
    <property type="term" value="P:signal transduction"/>
    <property type="evidence" value="ECO:0007669"/>
    <property type="project" value="UniProtKB-KW"/>
</dbReference>
<dbReference type="Pfam" id="PF00672">
    <property type="entry name" value="HAMP"/>
    <property type="match status" value="1"/>
</dbReference>
<evidence type="ECO:0000313" key="12">
    <source>
        <dbReference type="EMBL" id="EPF31373.1"/>
    </source>
</evidence>
<sequence>MREYTARRKHFSIRTKFIALMMLTVFAVISLICVVIGLQIYKMNVNQFEQFIRQQVATTNQTVSIFMKNNENTLSMVASYPAVKAADNSLPNFTREAAAASNGRSAISERGREILALFKYIQKSYPELLEVYMGTVWGGSVTSWPGEDQIGYDPRERGWYKQAKEAAGKTVVTPAYLSTSGEVVISFAHSVQSEQNKFIGCVGLDVSLDELTAFIRNIRIGKTGHVMLVQGDGTILADPKHEEANFKLLSESGIPAFEHLHTEYDARISLTMDGKHWFAQSFDVSGIDWKLIVFVEKNEVQETFFRIVKNTAAIGFALFVIVFIVGFILSNRLLDYFKRLQTLFEKIASGDITERIEYKSHDETGTLLEYFNRTMDNICTMIGVLIRESKSMSRIGERLSANMTETASAIEEIGANVGSMTKKAAEQSASVSETSVTVDRIIETIKELNDSIESQAASVEQSSSAIEQMAGNIASISQTLGKTDEVIKTLAPATADGRDTVVNSNGITQRIAEESGGLLEASGVIQHIANQTNLLAMNAAIEAAHAGEAGKGFAVVADEIRKLAEDSSAQGKTITTTLKELGNEIEVLSAASKTAEEKFNTIFSLTNQVKDMSTRLTEAMQEQENGSREVLEAIRNINEATVTIKEGSGGILRSGNAAANEMSKLGNLTEIISNSVNEIAAGSEQITKAVQEVNEITAENKQSIEALATEINKFKIRLS</sequence>
<evidence type="ECO:0000256" key="2">
    <source>
        <dbReference type="ARBA" id="ARBA00022475"/>
    </source>
</evidence>
<evidence type="ECO:0000259" key="10">
    <source>
        <dbReference type="PROSITE" id="PS50111"/>
    </source>
</evidence>
<evidence type="ECO:0008006" key="14">
    <source>
        <dbReference type="Google" id="ProtNLM"/>
    </source>
</evidence>
<keyword evidence="2" id="KW-1003">Cell membrane</keyword>
<feature type="domain" description="HAMP" evidence="11">
    <location>
        <begin position="331"/>
        <end position="383"/>
    </location>
</feature>
<dbReference type="eggNOG" id="COG0840">
    <property type="taxonomic scope" value="Bacteria"/>
</dbReference>
<accession>S3JZE3</accession>
<dbReference type="STRING" id="1125699.HMPREF9194_01719"/>
<dbReference type="SMART" id="SM00283">
    <property type="entry name" value="MA"/>
    <property type="match status" value="1"/>
</dbReference>
<evidence type="ECO:0000256" key="7">
    <source>
        <dbReference type="ARBA" id="ARBA00029447"/>
    </source>
</evidence>
<dbReference type="Pfam" id="PF00015">
    <property type="entry name" value="MCPsignal"/>
    <property type="match status" value="1"/>
</dbReference>
<organism evidence="12 13">
    <name type="scientific">Treponema maltophilum ATCC 51939</name>
    <dbReference type="NCBI Taxonomy" id="1125699"/>
    <lineage>
        <taxon>Bacteria</taxon>
        <taxon>Pseudomonadati</taxon>
        <taxon>Spirochaetota</taxon>
        <taxon>Spirochaetia</taxon>
        <taxon>Spirochaetales</taxon>
        <taxon>Treponemataceae</taxon>
        <taxon>Treponema</taxon>
    </lineage>
</organism>
<protein>
    <recommendedName>
        <fullName evidence="14">Methyl-accepting transducer domain-containing protein</fullName>
    </recommendedName>
</protein>
<dbReference type="GO" id="GO:0005886">
    <property type="term" value="C:plasma membrane"/>
    <property type="evidence" value="ECO:0007669"/>
    <property type="project" value="UniProtKB-SubCell"/>
</dbReference>
<dbReference type="Gene3D" id="1.10.287.950">
    <property type="entry name" value="Methyl-accepting chemotaxis protein"/>
    <property type="match status" value="1"/>
</dbReference>